<keyword evidence="1" id="KW-0808">Transferase</keyword>
<evidence type="ECO:0000313" key="1">
    <source>
        <dbReference type="EMBL" id="KAF4470081.1"/>
    </source>
</evidence>
<dbReference type="InterPro" id="IPR011009">
    <property type="entry name" value="Kinase-like_dom_sf"/>
</dbReference>
<name>A0A8H4LJ40_9HYPO</name>
<protein>
    <submittedName>
        <fullName evidence="1">Aminoglycoside phosphotransferase</fullName>
    </submittedName>
</protein>
<sequence>MSTQLPSFKSAEEMEKNILLVIQHRQDAERFRQQLWAQKESIASLVKHHLGLSQNDACQVLPQESWIQGGFNVCVLVEATSGGSTRRFIFRCPMSHKLAENQYPGTIDEKVGSEVATYIWLQQHCPDIRIPNLFAFGFRDGSHVSLFKSQNLVAILTVALFKFTHIQQRPTYLRIYHTIWQWIYRAFRYPLLSSYSHNPTTQSLGISYMLLEYIGPETGKMLSLTWEQHLSDIDRRTRLFRGMARIMLSLARLPHSRIGSFKFNTHDGSVSLSNRPLTSTMIIFENSGTPRTIDPFQLYQSTDRFAADMLTLHDCHLLHDPHAVRDEDDGRERMTIRALLRAVMHHFILPERRDGPFLLQMTDLHQSNIFVDDDWNVTCLIDLEWICALPVEMVSVPYWLTNCNIDGIIGKEFESFDQARRAFISIMDEEATKMQFKHDIHITDTMKKVWDSKGVWFWACLRSVNAWIFVFEDHILPKFSSNERLVADLKEVSSFWREEIGSVVETKVAEEKRYLVELRGLLDDKDI</sequence>
<dbReference type="SUPFAM" id="SSF56112">
    <property type="entry name" value="Protein kinase-like (PK-like)"/>
    <property type="match status" value="1"/>
</dbReference>
<keyword evidence="2" id="KW-1185">Reference proteome</keyword>
<proteinExistence type="predicted"/>
<dbReference type="AlphaFoldDB" id="A0A8H4LJ40"/>
<dbReference type="OrthoDB" id="3645574at2759"/>
<gene>
    <name evidence="1" type="ORF">FALBO_3026</name>
</gene>
<organism evidence="1 2">
    <name type="scientific">Fusarium albosuccineum</name>
    <dbReference type="NCBI Taxonomy" id="1237068"/>
    <lineage>
        <taxon>Eukaryota</taxon>
        <taxon>Fungi</taxon>
        <taxon>Dikarya</taxon>
        <taxon>Ascomycota</taxon>
        <taxon>Pezizomycotina</taxon>
        <taxon>Sordariomycetes</taxon>
        <taxon>Hypocreomycetidae</taxon>
        <taxon>Hypocreales</taxon>
        <taxon>Nectriaceae</taxon>
        <taxon>Fusarium</taxon>
        <taxon>Fusarium decemcellulare species complex</taxon>
    </lineage>
</organism>
<comment type="caution">
    <text evidence="1">The sequence shown here is derived from an EMBL/GenBank/DDBJ whole genome shotgun (WGS) entry which is preliminary data.</text>
</comment>
<dbReference type="PANTHER" id="PTHR21310">
    <property type="entry name" value="AMINOGLYCOSIDE PHOSPHOTRANSFERASE-RELATED-RELATED"/>
    <property type="match status" value="1"/>
</dbReference>
<dbReference type="GO" id="GO:0016740">
    <property type="term" value="F:transferase activity"/>
    <property type="evidence" value="ECO:0007669"/>
    <property type="project" value="UniProtKB-KW"/>
</dbReference>
<reference evidence="1 2" key="1">
    <citation type="submission" date="2020-01" db="EMBL/GenBank/DDBJ databases">
        <title>Identification and distribution of gene clusters putatively required for synthesis of sphingolipid metabolism inhibitors in phylogenetically diverse species of the filamentous fungus Fusarium.</title>
        <authorList>
            <person name="Kim H.-S."/>
            <person name="Busman M."/>
            <person name="Brown D.W."/>
            <person name="Divon H."/>
            <person name="Uhlig S."/>
            <person name="Proctor R.H."/>
        </authorList>
    </citation>
    <scope>NUCLEOTIDE SEQUENCE [LARGE SCALE GENOMIC DNA]</scope>
    <source>
        <strain evidence="1 2">NRRL 20459</strain>
    </source>
</reference>
<dbReference type="EMBL" id="JAADYS010000396">
    <property type="protein sequence ID" value="KAF4470081.1"/>
    <property type="molecule type" value="Genomic_DNA"/>
</dbReference>
<accession>A0A8H4LJ40</accession>
<dbReference type="PANTHER" id="PTHR21310:SF37">
    <property type="entry name" value="AMINOGLYCOSIDE PHOSPHOTRANSFERASE DOMAIN-CONTAINING PROTEIN"/>
    <property type="match status" value="1"/>
</dbReference>
<dbReference type="Proteomes" id="UP000554235">
    <property type="component" value="Unassembled WGS sequence"/>
</dbReference>
<evidence type="ECO:0000313" key="2">
    <source>
        <dbReference type="Proteomes" id="UP000554235"/>
    </source>
</evidence>
<dbReference type="InterPro" id="IPR051678">
    <property type="entry name" value="AGP_Transferase"/>
</dbReference>